<accession>A0ABX2XHQ0</accession>
<organism evidence="2 3">
    <name type="scientific">Flavobacterium piscis</name>
    <dbReference type="NCBI Taxonomy" id="1114874"/>
    <lineage>
        <taxon>Bacteria</taxon>
        <taxon>Pseudomonadati</taxon>
        <taxon>Bacteroidota</taxon>
        <taxon>Flavobacteriia</taxon>
        <taxon>Flavobacteriales</taxon>
        <taxon>Flavobacteriaceae</taxon>
        <taxon>Flavobacterium</taxon>
    </lineage>
</organism>
<feature type="compositionally biased region" description="Basic and acidic residues" evidence="1">
    <location>
        <begin position="96"/>
        <end position="123"/>
    </location>
</feature>
<proteinExistence type="predicted"/>
<sequence length="123" mass="14286">MEKQNSNEYGQTDPDFIDQNTLVDGNNIQSDDLHKRTTIESVPEFLESDPDYIDQETPVDHDNYARDEDPYRYEEKFTEDLNTEIDLENNTSVKSESIEDQDKTIDKDISGSNSKQDDNKDDK</sequence>
<comment type="caution">
    <text evidence="2">The sequence shown here is derived from an EMBL/GenBank/DDBJ whole genome shotgun (WGS) entry which is preliminary data.</text>
</comment>
<gene>
    <name evidence="2" type="ORF">FLP_12445</name>
</gene>
<reference evidence="3" key="1">
    <citation type="submission" date="2016-03" db="EMBL/GenBank/DDBJ databases">
        <title>Draft genome sequence of Paenibacillus glacialis DSM 22343.</title>
        <authorList>
            <person name="Shin S.-K."/>
            <person name="Yi H."/>
        </authorList>
    </citation>
    <scope>NUCLEOTIDE SEQUENCE [LARGE SCALE GENOMIC DNA]</scope>
    <source>
        <strain evidence="3">CCUG 60099</strain>
    </source>
</reference>
<dbReference type="Proteomes" id="UP000093343">
    <property type="component" value="Unassembled WGS sequence"/>
</dbReference>
<dbReference type="RefSeq" id="WP_065449817.1">
    <property type="nucleotide sequence ID" value="NZ_LVEN01000027.1"/>
</dbReference>
<protein>
    <submittedName>
        <fullName evidence="2">Uncharacterized protein</fullName>
    </submittedName>
</protein>
<evidence type="ECO:0000313" key="3">
    <source>
        <dbReference type="Proteomes" id="UP000093343"/>
    </source>
</evidence>
<name>A0ABX2XHQ0_9FLAO</name>
<keyword evidence="3" id="KW-1185">Reference proteome</keyword>
<evidence type="ECO:0000313" key="2">
    <source>
        <dbReference type="EMBL" id="OCB73496.1"/>
    </source>
</evidence>
<evidence type="ECO:0000256" key="1">
    <source>
        <dbReference type="SAM" id="MobiDB-lite"/>
    </source>
</evidence>
<feature type="compositionally biased region" description="Basic and acidic residues" evidence="1">
    <location>
        <begin position="58"/>
        <end position="79"/>
    </location>
</feature>
<feature type="compositionally biased region" description="Polar residues" evidence="1">
    <location>
        <begin position="1"/>
        <end position="10"/>
    </location>
</feature>
<feature type="region of interest" description="Disordered" evidence="1">
    <location>
        <begin position="1"/>
        <end position="123"/>
    </location>
</feature>
<feature type="compositionally biased region" description="Polar residues" evidence="1">
    <location>
        <begin position="18"/>
        <end position="30"/>
    </location>
</feature>
<dbReference type="EMBL" id="LVEN01000027">
    <property type="protein sequence ID" value="OCB73496.1"/>
    <property type="molecule type" value="Genomic_DNA"/>
</dbReference>